<organism evidence="2 3">
    <name type="scientific">Sphingomonas kaistensis</name>
    <dbReference type="NCBI Taxonomy" id="298708"/>
    <lineage>
        <taxon>Bacteria</taxon>
        <taxon>Pseudomonadati</taxon>
        <taxon>Pseudomonadota</taxon>
        <taxon>Alphaproteobacteria</taxon>
        <taxon>Sphingomonadales</taxon>
        <taxon>Sphingomonadaceae</taxon>
        <taxon>Sphingomonas</taxon>
    </lineage>
</organism>
<evidence type="ECO:0000256" key="1">
    <source>
        <dbReference type="SAM" id="Phobius"/>
    </source>
</evidence>
<keyword evidence="1" id="KW-0472">Membrane</keyword>
<keyword evidence="1" id="KW-0812">Transmembrane</keyword>
<dbReference type="Proteomes" id="UP000558192">
    <property type="component" value="Unassembled WGS sequence"/>
</dbReference>
<comment type="caution">
    <text evidence="2">The sequence shown here is derived from an EMBL/GenBank/DDBJ whole genome shotgun (WGS) entry which is preliminary data.</text>
</comment>
<dbReference type="AlphaFoldDB" id="A0A7X6BG80"/>
<dbReference type="EMBL" id="JAATJC010000001">
    <property type="protein sequence ID" value="NJC05180.1"/>
    <property type="molecule type" value="Genomic_DNA"/>
</dbReference>
<sequence length="79" mass="8708">MQTLRSILGALAIVSVIFGVPVAATLLAGQFGLSFRLVGWLTLLSMIVLTFQARSIIGRLLVGERKFSPALVRRRNRLR</sequence>
<reference evidence="2 3" key="1">
    <citation type="submission" date="2020-03" db="EMBL/GenBank/DDBJ databases">
        <title>Genomic Encyclopedia of Type Strains, Phase IV (KMG-IV): sequencing the most valuable type-strain genomes for metagenomic binning, comparative biology and taxonomic classification.</title>
        <authorList>
            <person name="Goeker M."/>
        </authorList>
    </citation>
    <scope>NUCLEOTIDE SEQUENCE [LARGE SCALE GENOMIC DNA]</scope>
    <source>
        <strain evidence="2 3">DSM 16846</strain>
    </source>
</reference>
<feature type="transmembrane region" description="Helical" evidence="1">
    <location>
        <begin position="7"/>
        <end position="31"/>
    </location>
</feature>
<proteinExistence type="predicted"/>
<accession>A0A7X6BG80</accession>
<feature type="transmembrane region" description="Helical" evidence="1">
    <location>
        <begin position="37"/>
        <end position="57"/>
    </location>
</feature>
<evidence type="ECO:0000313" key="2">
    <source>
        <dbReference type="EMBL" id="NJC05180.1"/>
    </source>
</evidence>
<dbReference type="RefSeq" id="WP_168067903.1">
    <property type="nucleotide sequence ID" value="NZ_JAATJC010000001.1"/>
</dbReference>
<gene>
    <name evidence="2" type="ORF">GGQ97_000973</name>
</gene>
<keyword evidence="1" id="KW-1133">Transmembrane helix</keyword>
<protein>
    <submittedName>
        <fullName evidence="2">Uncharacterized protein</fullName>
    </submittedName>
</protein>
<evidence type="ECO:0000313" key="3">
    <source>
        <dbReference type="Proteomes" id="UP000558192"/>
    </source>
</evidence>
<name>A0A7X6BG80_9SPHN</name>
<keyword evidence="3" id="KW-1185">Reference proteome</keyword>